<dbReference type="InterPro" id="IPR023404">
    <property type="entry name" value="rSAM_horseshoe"/>
</dbReference>
<dbReference type="InterPro" id="IPR006463">
    <property type="entry name" value="MiaB_methiolase"/>
</dbReference>
<dbReference type="InterPro" id="IPR058240">
    <property type="entry name" value="rSAM_sf"/>
</dbReference>
<comment type="subunit">
    <text evidence="12">Monomer.</text>
</comment>
<dbReference type="Gene3D" id="3.80.30.20">
    <property type="entry name" value="tm_1862 like domain"/>
    <property type="match status" value="1"/>
</dbReference>
<feature type="domain" description="Radical SAM core" evidence="15">
    <location>
        <begin position="146"/>
        <end position="373"/>
    </location>
</feature>
<evidence type="ECO:0000256" key="10">
    <source>
        <dbReference type="ARBA" id="ARBA00080698"/>
    </source>
</evidence>
<feature type="binding site" evidence="12">
    <location>
        <position position="85"/>
    </location>
    <ligand>
        <name>[4Fe-4S] cluster</name>
        <dbReference type="ChEBI" id="CHEBI:49883"/>
        <label>1</label>
    </ligand>
</feature>
<evidence type="ECO:0000313" key="17">
    <source>
        <dbReference type="Proteomes" id="UP000178943"/>
    </source>
</evidence>
<dbReference type="CDD" id="cd01335">
    <property type="entry name" value="Radical_SAM"/>
    <property type="match status" value="1"/>
</dbReference>
<reference evidence="16 17" key="1">
    <citation type="journal article" date="2016" name="Nat. Commun.">
        <title>Thousands of microbial genomes shed light on interconnected biogeochemical processes in an aquifer system.</title>
        <authorList>
            <person name="Anantharaman K."/>
            <person name="Brown C.T."/>
            <person name="Hug L.A."/>
            <person name="Sharon I."/>
            <person name="Castelle C.J."/>
            <person name="Probst A.J."/>
            <person name="Thomas B.C."/>
            <person name="Singh A."/>
            <person name="Wilkins M.J."/>
            <person name="Karaoz U."/>
            <person name="Brodie E.L."/>
            <person name="Williams K.H."/>
            <person name="Hubbard S.S."/>
            <person name="Banfield J.F."/>
        </authorList>
    </citation>
    <scope>NUCLEOTIDE SEQUENCE [LARGE SCALE GENOMIC DNA]</scope>
</reference>
<evidence type="ECO:0000259" key="15">
    <source>
        <dbReference type="PROSITE" id="PS51918"/>
    </source>
</evidence>
<keyword evidence="2 12" id="KW-0004">4Fe-4S</keyword>
<dbReference type="FunFam" id="3.80.30.20:FF:000001">
    <property type="entry name" value="tRNA-2-methylthio-N(6)-dimethylallyladenosine synthase 2"/>
    <property type="match status" value="1"/>
</dbReference>
<dbReference type="InterPro" id="IPR007197">
    <property type="entry name" value="rSAM"/>
</dbReference>
<evidence type="ECO:0000259" key="13">
    <source>
        <dbReference type="PROSITE" id="PS50926"/>
    </source>
</evidence>
<dbReference type="InterPro" id="IPR006638">
    <property type="entry name" value="Elp3/MiaA/NifB-like_rSAM"/>
</dbReference>
<name>A0A1F5VRX6_9BACT</name>
<evidence type="ECO:0000256" key="5">
    <source>
        <dbReference type="ARBA" id="ARBA00022723"/>
    </source>
</evidence>
<evidence type="ECO:0000256" key="6">
    <source>
        <dbReference type="ARBA" id="ARBA00023004"/>
    </source>
</evidence>
<dbReference type="GO" id="GO:0035597">
    <property type="term" value="F:tRNA-2-methylthio-N(6)-dimethylallyladenosine(37) synthase activity"/>
    <property type="evidence" value="ECO:0007669"/>
    <property type="project" value="UniProtKB-EC"/>
</dbReference>
<dbReference type="PROSITE" id="PS51449">
    <property type="entry name" value="MTTASE_N"/>
    <property type="match status" value="1"/>
</dbReference>
<feature type="binding site" evidence="12">
    <location>
        <position position="164"/>
    </location>
    <ligand>
        <name>[4Fe-4S] cluster</name>
        <dbReference type="ChEBI" id="CHEBI:49883"/>
        <label>2</label>
        <note>4Fe-4S-S-AdoMet</note>
    </ligand>
</feature>
<evidence type="ECO:0000256" key="8">
    <source>
        <dbReference type="ARBA" id="ARBA00033765"/>
    </source>
</evidence>
<dbReference type="Proteomes" id="UP000178943">
    <property type="component" value="Unassembled WGS sequence"/>
</dbReference>
<evidence type="ECO:0000256" key="11">
    <source>
        <dbReference type="ARBA" id="ARBA00081141"/>
    </source>
</evidence>
<evidence type="ECO:0000256" key="1">
    <source>
        <dbReference type="ARBA" id="ARBA00003234"/>
    </source>
</evidence>
<keyword evidence="12" id="KW-0963">Cytoplasm</keyword>
<dbReference type="PANTHER" id="PTHR43020">
    <property type="entry name" value="CDK5 REGULATORY SUBUNIT-ASSOCIATED PROTEIN 1"/>
    <property type="match status" value="1"/>
</dbReference>
<dbReference type="AlphaFoldDB" id="A0A1F5VRX6"/>
<dbReference type="HAMAP" id="MF_01864">
    <property type="entry name" value="tRNA_metthiotr_MiaB"/>
    <property type="match status" value="1"/>
</dbReference>
<keyword evidence="3 12" id="KW-0808">Transferase</keyword>
<dbReference type="SFLD" id="SFLDG01082">
    <property type="entry name" value="B12-binding_domain_containing"/>
    <property type="match status" value="1"/>
</dbReference>
<accession>A0A1F5VRX6</accession>
<dbReference type="InterPro" id="IPR005839">
    <property type="entry name" value="Methylthiotransferase"/>
</dbReference>
<dbReference type="SMART" id="SM00729">
    <property type="entry name" value="Elp3"/>
    <property type="match status" value="1"/>
</dbReference>
<dbReference type="InterPro" id="IPR038135">
    <property type="entry name" value="Methylthiotransferase_N_sf"/>
</dbReference>
<comment type="similarity">
    <text evidence="12">Belongs to the methylthiotransferase family. MiaB subfamily.</text>
</comment>
<dbReference type="EC" id="2.8.4.3" evidence="8 12"/>
<keyword evidence="4 12" id="KW-0949">S-adenosyl-L-methionine</keyword>
<comment type="subcellular location">
    <subcellularLocation>
        <location evidence="12">Cytoplasm</location>
    </subcellularLocation>
</comment>
<dbReference type="InterPro" id="IPR013848">
    <property type="entry name" value="Methylthiotransferase_N"/>
</dbReference>
<dbReference type="GO" id="GO:0051539">
    <property type="term" value="F:4 iron, 4 sulfur cluster binding"/>
    <property type="evidence" value="ECO:0007669"/>
    <property type="project" value="UniProtKB-UniRule"/>
</dbReference>
<dbReference type="PANTHER" id="PTHR43020:SF2">
    <property type="entry name" value="MITOCHONDRIAL TRNA METHYLTHIOTRANSFERASE CDK5RAP1"/>
    <property type="match status" value="1"/>
</dbReference>
<evidence type="ECO:0000256" key="2">
    <source>
        <dbReference type="ARBA" id="ARBA00022485"/>
    </source>
</evidence>
<dbReference type="Pfam" id="PF00919">
    <property type="entry name" value="UPF0004"/>
    <property type="match status" value="1"/>
</dbReference>
<feature type="domain" description="MTTase N-terminal" evidence="14">
    <location>
        <begin position="6"/>
        <end position="122"/>
    </location>
</feature>
<feature type="binding site" evidence="12">
    <location>
        <position position="160"/>
    </location>
    <ligand>
        <name>[4Fe-4S] cluster</name>
        <dbReference type="ChEBI" id="CHEBI:49883"/>
        <label>2</label>
        <note>4Fe-4S-S-AdoMet</note>
    </ligand>
</feature>
<dbReference type="PROSITE" id="PS50926">
    <property type="entry name" value="TRAM"/>
    <property type="match status" value="1"/>
</dbReference>
<dbReference type="InterPro" id="IPR020612">
    <property type="entry name" value="Methylthiotransferase_CS"/>
</dbReference>
<evidence type="ECO:0000256" key="12">
    <source>
        <dbReference type="HAMAP-Rule" id="MF_01864"/>
    </source>
</evidence>
<comment type="cofactor">
    <cofactor evidence="12">
        <name>[4Fe-4S] cluster</name>
        <dbReference type="ChEBI" id="CHEBI:49883"/>
    </cofactor>
    <text evidence="12">Binds 2 [4Fe-4S] clusters. One cluster is coordinated with 3 cysteines and an exchangeable S-adenosyl-L-methionine.</text>
</comment>
<sequence>MKQQIKKMFIHTYGCQMNVHDSEKISGILQMAGYEKAFSIQEADIIILNTCSVREKAEHKVHTEIGRIGKIKMKKKDLIVAICGCVAQQEKESLLAKSNIVDIVIGPKNIAQLPGCIQQVIEKRSQCIAISQPKQEPAFEIPFIDRESPYKAYLTIMEGCNKFCSFCVVPFTRGREIYRSFNAIIDEANSLADKGYQEICLLGQNVNSYRNAAYTFADILEAVSIIKAFKRIRFVTSYPKDFDNRIVKVMHDNTKICSYLHLPVQSGSSTILKRMRRGYSREEYLEIIGMVRKYIPYIALSTDIIVGFPGETENDFQLTLDLVQKARFLMMYSFKYSPRPNTHALRYKDDIAEDIKDRRLYELQSLQRGIQIQQFKDFIGKKKTILAEGVSKRSTSELTGRTTENVVVNFKGSPDLLGKLIEILITEAHSNSLRGEYSNSSESTSD</sequence>
<feature type="binding site" evidence="12">
    <location>
        <position position="15"/>
    </location>
    <ligand>
        <name>[4Fe-4S] cluster</name>
        <dbReference type="ChEBI" id="CHEBI:49883"/>
        <label>1</label>
    </ligand>
</feature>
<evidence type="ECO:0000256" key="7">
    <source>
        <dbReference type="ARBA" id="ARBA00023014"/>
    </source>
</evidence>
<gene>
    <name evidence="12" type="primary">miaB</name>
    <name evidence="16" type="ORF">A2Y62_00270</name>
</gene>
<dbReference type="Pfam" id="PF04055">
    <property type="entry name" value="Radical_SAM"/>
    <property type="match status" value="1"/>
</dbReference>
<evidence type="ECO:0000259" key="14">
    <source>
        <dbReference type="PROSITE" id="PS51449"/>
    </source>
</evidence>
<dbReference type="GO" id="GO:0005829">
    <property type="term" value="C:cytosol"/>
    <property type="evidence" value="ECO:0007669"/>
    <property type="project" value="TreeGrafter"/>
</dbReference>
<feature type="domain" description="TRAM" evidence="13">
    <location>
        <begin position="376"/>
        <end position="439"/>
    </location>
</feature>
<comment type="catalytic activity">
    <reaction evidence="12">
        <text>N(6)-dimethylallyladenosine(37) in tRNA + (sulfur carrier)-SH + AH2 + 2 S-adenosyl-L-methionine = 2-methylsulfanyl-N(6)-dimethylallyladenosine(37) in tRNA + (sulfur carrier)-H + 5'-deoxyadenosine + L-methionine + A + S-adenosyl-L-homocysteine + 2 H(+)</text>
        <dbReference type="Rhea" id="RHEA:37067"/>
        <dbReference type="Rhea" id="RHEA-COMP:10375"/>
        <dbReference type="Rhea" id="RHEA-COMP:10376"/>
        <dbReference type="Rhea" id="RHEA-COMP:14737"/>
        <dbReference type="Rhea" id="RHEA-COMP:14739"/>
        <dbReference type="ChEBI" id="CHEBI:13193"/>
        <dbReference type="ChEBI" id="CHEBI:15378"/>
        <dbReference type="ChEBI" id="CHEBI:17319"/>
        <dbReference type="ChEBI" id="CHEBI:17499"/>
        <dbReference type="ChEBI" id="CHEBI:29917"/>
        <dbReference type="ChEBI" id="CHEBI:57844"/>
        <dbReference type="ChEBI" id="CHEBI:57856"/>
        <dbReference type="ChEBI" id="CHEBI:59789"/>
        <dbReference type="ChEBI" id="CHEBI:64428"/>
        <dbReference type="ChEBI" id="CHEBI:74415"/>
        <dbReference type="ChEBI" id="CHEBI:74417"/>
        <dbReference type="EC" id="2.8.4.3"/>
    </reaction>
</comment>
<dbReference type="NCBIfam" id="TIGR00089">
    <property type="entry name" value="MiaB/RimO family radical SAM methylthiotransferase"/>
    <property type="match status" value="1"/>
</dbReference>
<dbReference type="SUPFAM" id="SSF102114">
    <property type="entry name" value="Radical SAM enzymes"/>
    <property type="match status" value="1"/>
</dbReference>
<proteinExistence type="inferred from homology"/>
<dbReference type="EMBL" id="MFGW01000098">
    <property type="protein sequence ID" value="OGF66077.1"/>
    <property type="molecule type" value="Genomic_DNA"/>
</dbReference>
<dbReference type="PROSITE" id="PS01278">
    <property type="entry name" value="MTTASE_RADICAL"/>
    <property type="match status" value="1"/>
</dbReference>
<keyword evidence="7 12" id="KW-0411">Iron-sulfur</keyword>
<evidence type="ECO:0000313" key="16">
    <source>
        <dbReference type="EMBL" id="OGF66077.1"/>
    </source>
</evidence>
<comment type="function">
    <text evidence="1 12">Catalyzes the methylthiolation of N6-(dimethylallyl)adenosine (i(6)A), leading to the formation of 2-methylthio-N6-(dimethylallyl)adenosine (ms(2)i(6)A) at position 37 in tRNAs that read codons beginning with uridine.</text>
</comment>
<dbReference type="Pfam" id="PF01938">
    <property type="entry name" value="TRAM"/>
    <property type="match status" value="1"/>
</dbReference>
<dbReference type="Gene3D" id="3.40.50.12160">
    <property type="entry name" value="Methylthiotransferase, N-terminal domain"/>
    <property type="match status" value="1"/>
</dbReference>
<feature type="binding site" evidence="12">
    <location>
        <position position="51"/>
    </location>
    <ligand>
        <name>[4Fe-4S] cluster</name>
        <dbReference type="ChEBI" id="CHEBI:49883"/>
        <label>1</label>
    </ligand>
</feature>
<dbReference type="SFLD" id="SFLDS00029">
    <property type="entry name" value="Radical_SAM"/>
    <property type="match status" value="1"/>
</dbReference>
<dbReference type="GO" id="GO:0046872">
    <property type="term" value="F:metal ion binding"/>
    <property type="evidence" value="ECO:0007669"/>
    <property type="project" value="UniProtKB-KW"/>
</dbReference>
<dbReference type="SFLD" id="SFLDG01061">
    <property type="entry name" value="methylthiotransferase"/>
    <property type="match status" value="1"/>
</dbReference>
<dbReference type="SFLD" id="SFLDF00273">
    <property type="entry name" value="(dimethylallyl)adenosine_tRNA"/>
    <property type="match status" value="1"/>
</dbReference>
<protein>
    <recommendedName>
        <fullName evidence="9 12">tRNA-2-methylthio-N(6)-dimethylallyladenosine synthase</fullName>
        <ecNumber evidence="8 12">2.8.4.3</ecNumber>
    </recommendedName>
    <alternativeName>
        <fullName evidence="11 12">(Dimethylallyl)adenosine tRNA methylthiotransferase MiaB</fullName>
    </alternativeName>
    <alternativeName>
        <fullName evidence="10 12">tRNA-i(6)A37 methylthiotransferase</fullName>
    </alternativeName>
</protein>
<dbReference type="STRING" id="1817863.A2Y62_00270"/>
<organism evidence="16 17">
    <name type="scientific">Candidatus Fischerbacteria bacterium RBG_13_37_8</name>
    <dbReference type="NCBI Taxonomy" id="1817863"/>
    <lineage>
        <taxon>Bacteria</taxon>
        <taxon>Candidatus Fischeribacteriota</taxon>
    </lineage>
</organism>
<evidence type="ECO:0000256" key="3">
    <source>
        <dbReference type="ARBA" id="ARBA00022679"/>
    </source>
</evidence>
<dbReference type="NCBIfam" id="TIGR01574">
    <property type="entry name" value="miaB-methiolase"/>
    <property type="match status" value="1"/>
</dbReference>
<keyword evidence="12" id="KW-0819">tRNA processing</keyword>
<feature type="binding site" evidence="12">
    <location>
        <position position="167"/>
    </location>
    <ligand>
        <name>[4Fe-4S] cluster</name>
        <dbReference type="ChEBI" id="CHEBI:49883"/>
        <label>2</label>
        <note>4Fe-4S-S-AdoMet</note>
    </ligand>
</feature>
<dbReference type="FunFam" id="3.40.50.12160:FF:000003">
    <property type="entry name" value="CDK5 regulatory subunit-associated protein 1"/>
    <property type="match status" value="1"/>
</dbReference>
<evidence type="ECO:0000256" key="4">
    <source>
        <dbReference type="ARBA" id="ARBA00022691"/>
    </source>
</evidence>
<keyword evidence="6 12" id="KW-0408">Iron</keyword>
<dbReference type="PROSITE" id="PS51918">
    <property type="entry name" value="RADICAL_SAM"/>
    <property type="match status" value="1"/>
</dbReference>
<dbReference type="InterPro" id="IPR002792">
    <property type="entry name" value="TRAM_dom"/>
</dbReference>
<evidence type="ECO:0000256" key="9">
    <source>
        <dbReference type="ARBA" id="ARBA00068570"/>
    </source>
</evidence>
<keyword evidence="5 12" id="KW-0479">Metal-binding</keyword>
<comment type="caution">
    <text evidence="16">The sequence shown here is derived from an EMBL/GenBank/DDBJ whole genome shotgun (WGS) entry which is preliminary data.</text>
</comment>